<dbReference type="EMBL" id="UZAH01027337">
    <property type="protein sequence ID" value="VDO90741.1"/>
    <property type="molecule type" value="Genomic_DNA"/>
</dbReference>
<protein>
    <submittedName>
        <fullName evidence="3">DUF2088 domain-containing protein</fullName>
    </submittedName>
</protein>
<dbReference type="AlphaFoldDB" id="A0A183FUY0"/>
<evidence type="ECO:0000313" key="3">
    <source>
        <dbReference type="WBParaSite" id="HPBE_0001205401-mRNA-1"/>
    </source>
</evidence>
<evidence type="ECO:0000313" key="2">
    <source>
        <dbReference type="Proteomes" id="UP000050761"/>
    </source>
</evidence>
<proteinExistence type="predicted"/>
<reference evidence="3" key="2">
    <citation type="submission" date="2019-09" db="UniProtKB">
        <authorList>
            <consortium name="WormBaseParasite"/>
        </authorList>
    </citation>
    <scope>IDENTIFICATION</scope>
</reference>
<accession>A0A3P7YSX5</accession>
<name>A0A183FUY0_HELPZ</name>
<keyword evidence="2" id="KW-1185">Reference proteome</keyword>
<gene>
    <name evidence="1" type="ORF">HPBE_LOCUS12055</name>
</gene>
<evidence type="ECO:0000313" key="1">
    <source>
        <dbReference type="EMBL" id="VDO90741.1"/>
    </source>
</evidence>
<organism evidence="2 3">
    <name type="scientific">Heligmosomoides polygyrus</name>
    <name type="common">Parasitic roundworm</name>
    <dbReference type="NCBI Taxonomy" id="6339"/>
    <lineage>
        <taxon>Eukaryota</taxon>
        <taxon>Metazoa</taxon>
        <taxon>Ecdysozoa</taxon>
        <taxon>Nematoda</taxon>
        <taxon>Chromadorea</taxon>
        <taxon>Rhabditida</taxon>
        <taxon>Rhabditina</taxon>
        <taxon>Rhabditomorpha</taxon>
        <taxon>Strongyloidea</taxon>
        <taxon>Heligmosomidae</taxon>
        <taxon>Heligmosomoides</taxon>
    </lineage>
</organism>
<accession>A0A183FUY0</accession>
<dbReference type="Proteomes" id="UP000050761">
    <property type="component" value="Unassembled WGS sequence"/>
</dbReference>
<dbReference type="WBParaSite" id="HPBE_0001205401-mRNA-1">
    <property type="protein sequence ID" value="HPBE_0001205401-mRNA-1"/>
    <property type="gene ID" value="HPBE_0001205401"/>
</dbReference>
<reference evidence="1 2" key="1">
    <citation type="submission" date="2018-11" db="EMBL/GenBank/DDBJ databases">
        <authorList>
            <consortium name="Pathogen Informatics"/>
        </authorList>
    </citation>
    <scope>NUCLEOTIDE SEQUENCE [LARGE SCALE GENOMIC DNA]</scope>
</reference>
<sequence>MDPRFGHCPPFGGGFGRGGCGRGGGFGREAVATPAETVLVPEAGATLMEAALAQGTAPEVEIDPEDAITTIRTIPDITTALDRSQGRSHSGTL</sequence>